<dbReference type="GO" id="GO:0015979">
    <property type="term" value="P:photosynthesis"/>
    <property type="evidence" value="ECO:0007669"/>
    <property type="project" value="UniProtKB-KW"/>
</dbReference>
<evidence type="ECO:0000256" key="1">
    <source>
        <dbReference type="ARBA" id="ARBA00006632"/>
    </source>
</evidence>
<evidence type="ECO:0000256" key="3">
    <source>
        <dbReference type="ARBA" id="ARBA00022531"/>
    </source>
</evidence>
<evidence type="ECO:0000313" key="11">
    <source>
        <dbReference type="EMBL" id="GAP34395.1"/>
    </source>
</evidence>
<dbReference type="EC" id="1.3.1.83" evidence="2"/>
<dbReference type="SUPFAM" id="SSF51905">
    <property type="entry name" value="FAD/NAD(P)-binding domain"/>
    <property type="match status" value="1"/>
</dbReference>
<proteinExistence type="inferred from homology"/>
<reference evidence="12" key="1">
    <citation type="submission" date="2015-07" db="EMBL/GenBank/DDBJ databases">
        <title>Discovery of a poly(ethylene terephthalate assimilation.</title>
        <authorList>
            <person name="Yoshida S."/>
            <person name="Hiraga K."/>
            <person name="Takehana T."/>
            <person name="Taniguchi I."/>
            <person name="Yamaji H."/>
            <person name="Maeda Y."/>
            <person name="Toyohara K."/>
            <person name="Miyamoto K."/>
            <person name="Kimura Y."/>
            <person name="Oda K."/>
        </authorList>
    </citation>
    <scope>NUCLEOTIDE SEQUENCE [LARGE SCALE GENOMIC DNA]</scope>
    <source>
        <strain evidence="12">NBRC 110686 / TISTR 2288 / 201-F6</strain>
    </source>
</reference>
<dbReference type="Pfam" id="PF05834">
    <property type="entry name" value="Lycopene_cycl"/>
    <property type="match status" value="1"/>
</dbReference>
<comment type="catalytic activity">
    <reaction evidence="9">
        <text>phytyl diphosphate + 3 NADP(+) = geranylgeranyl diphosphate + 3 NADPH + 3 H(+)</text>
        <dbReference type="Rhea" id="RHEA:26229"/>
        <dbReference type="ChEBI" id="CHEBI:15378"/>
        <dbReference type="ChEBI" id="CHEBI:57533"/>
        <dbReference type="ChEBI" id="CHEBI:57783"/>
        <dbReference type="ChEBI" id="CHEBI:58349"/>
        <dbReference type="ChEBI" id="CHEBI:75434"/>
        <dbReference type="EC" id="1.3.1.83"/>
    </reaction>
</comment>
<dbReference type="AlphaFoldDB" id="A0A0K8NWT0"/>
<evidence type="ECO:0000256" key="5">
    <source>
        <dbReference type="ARBA" id="ARBA00023002"/>
    </source>
</evidence>
<dbReference type="InterPro" id="IPR036188">
    <property type="entry name" value="FAD/NAD-bd_sf"/>
</dbReference>
<keyword evidence="4" id="KW-0521">NADP</keyword>
<evidence type="ECO:0000256" key="4">
    <source>
        <dbReference type="ARBA" id="ARBA00022857"/>
    </source>
</evidence>
<name>A0A0K8NWT0_PISS1</name>
<evidence type="ECO:0000256" key="8">
    <source>
        <dbReference type="ARBA" id="ARBA00033069"/>
    </source>
</evidence>
<gene>
    <name evidence="11" type="ORF">ISF6_4570</name>
</gene>
<evidence type="ECO:0000256" key="2">
    <source>
        <dbReference type="ARBA" id="ARBA00012380"/>
    </source>
</evidence>
<dbReference type="InterPro" id="IPR011777">
    <property type="entry name" value="Geranylgeranyl_Rdtase_fam"/>
</dbReference>
<dbReference type="NCBIfam" id="TIGR02023">
    <property type="entry name" value="BchP-ChlP"/>
    <property type="match status" value="1"/>
</dbReference>
<keyword evidence="6" id="KW-0149">Chlorophyll biosynthesis</keyword>
<comment type="pathway">
    <text evidence="7">Porphyrin-containing compound metabolism.</text>
</comment>
<organism evidence="11 12">
    <name type="scientific">Piscinibacter sakaiensis</name>
    <name type="common">Ideonella sakaiensis</name>
    <dbReference type="NCBI Taxonomy" id="1547922"/>
    <lineage>
        <taxon>Bacteria</taxon>
        <taxon>Pseudomonadati</taxon>
        <taxon>Pseudomonadota</taxon>
        <taxon>Betaproteobacteria</taxon>
        <taxon>Burkholderiales</taxon>
        <taxon>Sphaerotilaceae</taxon>
        <taxon>Piscinibacter</taxon>
    </lineage>
</organism>
<evidence type="ECO:0000259" key="10">
    <source>
        <dbReference type="Pfam" id="PF01494"/>
    </source>
</evidence>
<reference evidence="11 12" key="2">
    <citation type="journal article" date="2016" name="Science">
        <title>A bacterium that degrades and assimilates poly(ethylene terephthalate).</title>
        <authorList>
            <person name="Yoshida S."/>
            <person name="Hiraga K."/>
            <person name="Takehana T."/>
            <person name="Taniguchi I."/>
            <person name="Yamaji H."/>
            <person name="Maeda Y."/>
            <person name="Toyohara K."/>
            <person name="Miyamoto K."/>
            <person name="Kimura Y."/>
            <person name="Oda K."/>
        </authorList>
    </citation>
    <scope>NUCLEOTIDE SEQUENCE [LARGE SCALE GENOMIC DNA]</scope>
    <source>
        <strain evidence="12">NBRC 110686 / TISTR 2288 / 201-F6</strain>
    </source>
</reference>
<dbReference type="Proteomes" id="UP000037660">
    <property type="component" value="Unassembled WGS sequence"/>
</dbReference>
<accession>A0A0K8NWT0</accession>
<keyword evidence="5" id="KW-0560">Oxidoreductase</keyword>
<keyword evidence="3" id="KW-0602">Photosynthesis</keyword>
<dbReference type="RefSeq" id="WP_197284554.1">
    <property type="nucleotide sequence ID" value="NZ_BBYR01000007.1"/>
</dbReference>
<sequence>MMSSYDVVVVGGGPAGATAADDLARAGRSVLLLDRAGRIKPCGGAVPPRLIRDFEIPESLLVARATAARMVAPSARHVDIPIENGYVGMVDREHFDEWLRERAAAHGAVRARGRFLRLERGATGPVRVVYEVAADDPSAPGGERVVEARAVVGADGARSEVARQAVPGAGRGHCVFAYHEILKAPQPAPPDYLPGRCEVHYRGSLSPDFYGWMFPHGDTLSIGTGSADRGFSMRGAVADLRQRLGLAQAQTLRREGAPIPMKPLPRWDDGRHVVLAGDAAGVVAPASGEGIYYAMASGRMAAEALGQFLRSGDARALKAPRRAFMREHGRVFWVLGLMQRFWYLDENRRERFVGICRDRDVQRLTFEAYMHKRLVRARPLAHLRIFLMDLAHLLGLARV</sequence>
<evidence type="ECO:0000313" key="12">
    <source>
        <dbReference type="Proteomes" id="UP000037660"/>
    </source>
</evidence>
<dbReference type="NCBIfam" id="TIGR02032">
    <property type="entry name" value="GG-red-SF"/>
    <property type="match status" value="1"/>
</dbReference>
<dbReference type="Gene3D" id="3.50.50.60">
    <property type="entry name" value="FAD/NAD(P)-binding domain"/>
    <property type="match status" value="1"/>
</dbReference>
<dbReference type="GO" id="GO:0102067">
    <property type="term" value="F:geranylgeranyl diphosphate reductase activity"/>
    <property type="evidence" value="ECO:0007669"/>
    <property type="project" value="UniProtKB-EC"/>
</dbReference>
<dbReference type="Pfam" id="PF01494">
    <property type="entry name" value="FAD_binding_3"/>
    <property type="match status" value="1"/>
</dbReference>
<evidence type="ECO:0000256" key="7">
    <source>
        <dbReference type="ARBA" id="ARBA00023444"/>
    </source>
</evidence>
<dbReference type="GO" id="GO:0045550">
    <property type="term" value="F:geranylgeranyl reductase activity"/>
    <property type="evidence" value="ECO:0007669"/>
    <property type="project" value="InterPro"/>
</dbReference>
<dbReference type="PANTHER" id="PTHR42685:SF4">
    <property type="entry name" value="GERANYLGERANYL DIPHOSPHATE REDUCTASE, CHLOROPLASTIC"/>
    <property type="match status" value="1"/>
</dbReference>
<dbReference type="InterPro" id="IPR010253">
    <property type="entry name" value="BchP_ChlP_pln/prok"/>
</dbReference>
<feature type="domain" description="FAD-binding" evidence="10">
    <location>
        <begin position="5"/>
        <end position="165"/>
    </location>
</feature>
<dbReference type="STRING" id="1547922.ISF6_4570"/>
<protein>
    <recommendedName>
        <fullName evidence="2">geranylgeranyl diphosphate reductase</fullName>
        <ecNumber evidence="2">1.3.1.83</ecNumber>
    </recommendedName>
    <alternativeName>
        <fullName evidence="8">Geranylgeranyl reductase</fullName>
    </alternativeName>
</protein>
<dbReference type="PANTHER" id="PTHR42685">
    <property type="entry name" value="GERANYLGERANYL DIPHOSPHATE REDUCTASE"/>
    <property type="match status" value="1"/>
</dbReference>
<dbReference type="InterPro" id="IPR002938">
    <property type="entry name" value="FAD-bd"/>
</dbReference>
<dbReference type="GO" id="GO:0015995">
    <property type="term" value="P:chlorophyll biosynthetic process"/>
    <property type="evidence" value="ECO:0007669"/>
    <property type="project" value="UniProtKB-KW"/>
</dbReference>
<evidence type="ECO:0000256" key="6">
    <source>
        <dbReference type="ARBA" id="ARBA00023171"/>
    </source>
</evidence>
<comment type="caution">
    <text evidence="11">The sequence shown here is derived from an EMBL/GenBank/DDBJ whole genome shotgun (WGS) entry which is preliminary data.</text>
</comment>
<dbReference type="GO" id="GO:0071949">
    <property type="term" value="F:FAD binding"/>
    <property type="evidence" value="ECO:0007669"/>
    <property type="project" value="InterPro"/>
</dbReference>
<dbReference type="EMBL" id="BBYR01000007">
    <property type="protein sequence ID" value="GAP34395.1"/>
    <property type="molecule type" value="Genomic_DNA"/>
</dbReference>
<dbReference type="InterPro" id="IPR050407">
    <property type="entry name" value="Geranylgeranyl_reductase"/>
</dbReference>
<evidence type="ECO:0000256" key="9">
    <source>
        <dbReference type="ARBA" id="ARBA00047837"/>
    </source>
</evidence>
<keyword evidence="12" id="KW-1185">Reference proteome</keyword>
<comment type="similarity">
    <text evidence="1">Belongs to the geranylgeranyl reductase family. ChlP subfamily.</text>
</comment>
<dbReference type="PRINTS" id="PR00420">
    <property type="entry name" value="RNGMNOXGNASE"/>
</dbReference>